<feature type="domain" description="PBP" evidence="8">
    <location>
        <begin position="42"/>
        <end position="328"/>
    </location>
</feature>
<dbReference type="InterPro" id="IPR024370">
    <property type="entry name" value="PBP_domain"/>
</dbReference>
<evidence type="ECO:0000313" key="10">
    <source>
        <dbReference type="Proteomes" id="UP000075260"/>
    </source>
</evidence>
<comment type="function">
    <text evidence="1">Part of the ABC transporter complex PstSACB involved in phosphate import.</text>
</comment>
<evidence type="ECO:0000256" key="6">
    <source>
        <dbReference type="PIRNR" id="PIRNR002756"/>
    </source>
</evidence>
<dbReference type="Proteomes" id="UP000075260">
    <property type="component" value="Unassembled WGS sequence"/>
</dbReference>
<feature type="region of interest" description="Disordered" evidence="7">
    <location>
        <begin position="19"/>
        <end position="45"/>
    </location>
</feature>
<dbReference type="Pfam" id="PF12849">
    <property type="entry name" value="PBP_like_2"/>
    <property type="match status" value="1"/>
</dbReference>
<comment type="caution">
    <text evidence="9">The sequence shown here is derived from an EMBL/GenBank/DDBJ whole genome shotgun (WGS) entry which is preliminary data.</text>
</comment>
<dbReference type="GO" id="GO:0043190">
    <property type="term" value="C:ATP-binding cassette (ABC) transporter complex"/>
    <property type="evidence" value="ECO:0007669"/>
    <property type="project" value="InterPro"/>
</dbReference>
<keyword evidence="4 6" id="KW-0813">Transport</keyword>
<dbReference type="AlphaFoldDB" id="A0A150Q7Y3"/>
<keyword evidence="5 6" id="KW-0592">Phosphate transport</keyword>
<comment type="subunit">
    <text evidence="3">The complex is composed of two ATP-binding proteins (PstB), two transmembrane proteins (PstC and PstA) and a solute-binding protein (PstS).</text>
</comment>
<evidence type="ECO:0000256" key="3">
    <source>
        <dbReference type="ARBA" id="ARBA00011529"/>
    </source>
</evidence>
<dbReference type="EMBL" id="JEMA01000937">
    <property type="protein sequence ID" value="KYF64105.1"/>
    <property type="molecule type" value="Genomic_DNA"/>
</dbReference>
<evidence type="ECO:0000256" key="5">
    <source>
        <dbReference type="ARBA" id="ARBA00022592"/>
    </source>
</evidence>
<dbReference type="GO" id="GO:0042301">
    <property type="term" value="F:phosphate ion binding"/>
    <property type="evidence" value="ECO:0007669"/>
    <property type="project" value="InterPro"/>
</dbReference>
<dbReference type="InterPro" id="IPR005673">
    <property type="entry name" value="ABC_phos-bd_PstS"/>
</dbReference>
<dbReference type="OrthoDB" id="9801510at2"/>
<evidence type="ECO:0000259" key="8">
    <source>
        <dbReference type="Pfam" id="PF12849"/>
    </source>
</evidence>
<protein>
    <recommendedName>
        <fullName evidence="6">Phosphate-binding protein</fullName>
    </recommendedName>
</protein>
<organism evidence="9 10">
    <name type="scientific">Sorangium cellulosum</name>
    <name type="common">Polyangium cellulosum</name>
    <dbReference type="NCBI Taxonomy" id="56"/>
    <lineage>
        <taxon>Bacteria</taxon>
        <taxon>Pseudomonadati</taxon>
        <taxon>Myxococcota</taxon>
        <taxon>Polyangia</taxon>
        <taxon>Polyangiales</taxon>
        <taxon>Polyangiaceae</taxon>
        <taxon>Sorangium</taxon>
    </lineage>
</organism>
<gene>
    <name evidence="9" type="ORF">BE15_42155</name>
</gene>
<name>A0A150Q7Y3_SORCE</name>
<dbReference type="PROSITE" id="PS51257">
    <property type="entry name" value="PROKAR_LIPOPROTEIN"/>
    <property type="match status" value="1"/>
</dbReference>
<dbReference type="NCBIfam" id="TIGR00975">
    <property type="entry name" value="3a0107s03"/>
    <property type="match status" value="1"/>
</dbReference>
<dbReference type="PIRSF" id="PIRSF002756">
    <property type="entry name" value="PstS"/>
    <property type="match status" value="1"/>
</dbReference>
<evidence type="ECO:0000256" key="2">
    <source>
        <dbReference type="ARBA" id="ARBA00008725"/>
    </source>
</evidence>
<dbReference type="GO" id="GO:0035435">
    <property type="term" value="P:phosphate ion transmembrane transport"/>
    <property type="evidence" value="ECO:0007669"/>
    <property type="project" value="InterPro"/>
</dbReference>
<dbReference type="SUPFAM" id="SSF53850">
    <property type="entry name" value="Periplasmic binding protein-like II"/>
    <property type="match status" value="1"/>
</dbReference>
<dbReference type="InterPro" id="IPR050962">
    <property type="entry name" value="Phosphate-bind_PstS"/>
</dbReference>
<dbReference type="PANTHER" id="PTHR42996">
    <property type="entry name" value="PHOSPHATE-BINDING PROTEIN PSTS"/>
    <property type="match status" value="1"/>
</dbReference>
<accession>A0A150Q7Y3</accession>
<evidence type="ECO:0000256" key="1">
    <source>
        <dbReference type="ARBA" id="ARBA00002841"/>
    </source>
</evidence>
<feature type="compositionally biased region" description="Polar residues" evidence="7">
    <location>
        <begin position="23"/>
        <end position="38"/>
    </location>
</feature>
<comment type="similarity">
    <text evidence="2 6">Belongs to the PstS family.</text>
</comment>
<dbReference type="CDD" id="cd13565">
    <property type="entry name" value="PBP2_PstS"/>
    <property type="match status" value="1"/>
</dbReference>
<evidence type="ECO:0000313" key="9">
    <source>
        <dbReference type="EMBL" id="KYF64105.1"/>
    </source>
</evidence>
<dbReference type="PANTHER" id="PTHR42996:SF1">
    <property type="entry name" value="PHOSPHATE-BINDING PROTEIN PSTS"/>
    <property type="match status" value="1"/>
</dbReference>
<dbReference type="RefSeq" id="WP_061611868.1">
    <property type="nucleotide sequence ID" value="NZ_JEMA01000937.1"/>
</dbReference>
<evidence type="ECO:0000256" key="7">
    <source>
        <dbReference type="SAM" id="MobiDB-lite"/>
    </source>
</evidence>
<proteinExistence type="inferred from homology"/>
<dbReference type="Gene3D" id="3.40.190.10">
    <property type="entry name" value="Periplasmic binding protein-like II"/>
    <property type="match status" value="2"/>
</dbReference>
<sequence length="369" mass="38778">MTRTLLTLAMLTVTAACGRSDAPQDTGSLPGSNKSAGPQPTADGEIALTGAGATFPYPLYTKWISEFQKTNAKVKINYQSIGSGGGIRQITERTVDFGATDAPMTEEQLAKAAGILHLPTCLGAVVLTYNLEGIPSGLKLTPDAAAQIFLGKIKKWNDPAIQKENPDVKLPEKDIATVHRSDGSGTTKIFVDYLSAVSPEWKSGPGTGTSVNWPGGLGAKGNDGVSALISSTPAAIGYIELAYAMQNKLTFASLRNKSGKFVAPSLESTTAAGAGAAARMPDDLRISLVDAEGEDAYPIAGFTYLLAYQEQKDLAKGKVLARFMRWAMQDGQKFTHDLHYAPLPAAVVEKVNAKLAALVGPDGKPLLAP</sequence>
<reference evidence="9 10" key="1">
    <citation type="submission" date="2014-02" db="EMBL/GenBank/DDBJ databases">
        <title>The small core and large imbalanced accessory genome model reveals a collaborative survival strategy of Sorangium cellulosum strains in nature.</title>
        <authorList>
            <person name="Han K."/>
            <person name="Peng R."/>
            <person name="Blom J."/>
            <person name="Li Y.-Z."/>
        </authorList>
    </citation>
    <scope>NUCLEOTIDE SEQUENCE [LARGE SCALE GENOMIC DNA]</scope>
    <source>
        <strain evidence="9 10">So0008-312</strain>
    </source>
</reference>
<evidence type="ECO:0000256" key="4">
    <source>
        <dbReference type="ARBA" id="ARBA00022448"/>
    </source>
</evidence>